<dbReference type="RefSeq" id="WP_093046476.1">
    <property type="nucleotide sequence ID" value="NZ_FNQR01000021.1"/>
</dbReference>
<sequence>MDYNRKNNYIKKDFPSKKDLVYWIFILIVFISVIVAWRTSNPETLLNQISLGSTFLSILLAVIAIFFSFIHSNESSRQSSDLLKEMNKVTNEIVSLNGLREDLLKTVEKYEKTIDEYTEKAEKLEDKNIDDTEDIKSIKKEFKEAIENINSDYQSKLKRRKFLLKFILYNEEFDLGEFISVLMSNPMIRKTSFRVSVKNDLVYNSVIHEVHLDIQSYKEISHEDIYKIINENLDSNKAKFLGVFHVG</sequence>
<dbReference type="Proteomes" id="UP000198584">
    <property type="component" value="Unassembled WGS sequence"/>
</dbReference>
<gene>
    <name evidence="3" type="ORF">SAMN05421743_12150</name>
</gene>
<dbReference type="OrthoDB" id="2581308at2"/>
<keyword evidence="2" id="KW-0812">Transmembrane</keyword>
<dbReference type="AlphaFoldDB" id="A0A1H4H1V7"/>
<keyword evidence="2" id="KW-0472">Membrane</keyword>
<feature type="transmembrane region" description="Helical" evidence="2">
    <location>
        <begin position="20"/>
        <end position="37"/>
    </location>
</feature>
<keyword evidence="2" id="KW-1133">Transmembrane helix</keyword>
<organism evidence="3 4">
    <name type="scientific">Thalassobacillus cyri</name>
    <dbReference type="NCBI Taxonomy" id="571932"/>
    <lineage>
        <taxon>Bacteria</taxon>
        <taxon>Bacillati</taxon>
        <taxon>Bacillota</taxon>
        <taxon>Bacilli</taxon>
        <taxon>Bacillales</taxon>
        <taxon>Bacillaceae</taxon>
        <taxon>Thalassobacillus</taxon>
    </lineage>
</organism>
<evidence type="ECO:0000256" key="1">
    <source>
        <dbReference type="SAM" id="Coils"/>
    </source>
</evidence>
<keyword evidence="1" id="KW-0175">Coiled coil</keyword>
<dbReference type="EMBL" id="FNQR01000021">
    <property type="protein sequence ID" value="SEB15825.1"/>
    <property type="molecule type" value="Genomic_DNA"/>
</dbReference>
<accession>A0A1H4H1V7</accession>
<evidence type="ECO:0000313" key="4">
    <source>
        <dbReference type="Proteomes" id="UP000198584"/>
    </source>
</evidence>
<evidence type="ECO:0000313" key="3">
    <source>
        <dbReference type="EMBL" id="SEB15825.1"/>
    </source>
</evidence>
<reference evidence="3 4" key="1">
    <citation type="submission" date="2016-10" db="EMBL/GenBank/DDBJ databases">
        <authorList>
            <person name="de Groot N.N."/>
        </authorList>
    </citation>
    <scope>NUCLEOTIDE SEQUENCE [LARGE SCALE GENOMIC DNA]</scope>
    <source>
        <strain evidence="3 4">CCM7597</strain>
    </source>
</reference>
<feature type="coiled-coil region" evidence="1">
    <location>
        <begin position="100"/>
        <end position="141"/>
    </location>
</feature>
<protein>
    <submittedName>
        <fullName evidence="3">Uncharacterized protein</fullName>
    </submittedName>
</protein>
<feature type="transmembrane region" description="Helical" evidence="2">
    <location>
        <begin position="49"/>
        <end position="70"/>
    </location>
</feature>
<proteinExistence type="predicted"/>
<evidence type="ECO:0000256" key="2">
    <source>
        <dbReference type="SAM" id="Phobius"/>
    </source>
</evidence>
<name>A0A1H4H1V7_9BACI</name>
<keyword evidence="4" id="KW-1185">Reference proteome</keyword>
<dbReference type="STRING" id="571932.SAMN05421743_12150"/>